<evidence type="ECO:0000313" key="4">
    <source>
        <dbReference type="Proteomes" id="UP000823521"/>
    </source>
</evidence>
<dbReference type="EMBL" id="WVUH01000547">
    <property type="protein sequence ID" value="MBO4210655.1"/>
    <property type="molecule type" value="Genomic_DNA"/>
</dbReference>
<feature type="non-terminal residue" evidence="3">
    <location>
        <position position="1"/>
    </location>
</feature>
<evidence type="ECO:0000259" key="2">
    <source>
        <dbReference type="Pfam" id="PF01208"/>
    </source>
</evidence>
<dbReference type="InterPro" id="IPR038071">
    <property type="entry name" value="UROD/MetE-like_sf"/>
</dbReference>
<dbReference type="Proteomes" id="UP000823521">
    <property type="component" value="Unassembled WGS sequence"/>
</dbReference>
<keyword evidence="4" id="KW-1185">Reference proteome</keyword>
<dbReference type="SUPFAM" id="SSF51726">
    <property type="entry name" value="UROD/MetE-like"/>
    <property type="match status" value="1"/>
</dbReference>
<evidence type="ECO:0000256" key="1">
    <source>
        <dbReference type="SAM" id="MobiDB-lite"/>
    </source>
</evidence>
<gene>
    <name evidence="3" type="ORF">GSF22_32375</name>
</gene>
<comment type="caution">
    <text evidence="3">The sequence shown here is derived from an EMBL/GenBank/DDBJ whole genome shotgun (WGS) entry which is preliminary data.</text>
</comment>
<organism evidence="3 4">
    <name type="scientific">Micromonospora echinofusca</name>
    <dbReference type="NCBI Taxonomy" id="47858"/>
    <lineage>
        <taxon>Bacteria</taxon>
        <taxon>Bacillati</taxon>
        <taxon>Actinomycetota</taxon>
        <taxon>Actinomycetes</taxon>
        <taxon>Micromonosporales</taxon>
        <taxon>Micromonosporaceae</taxon>
        <taxon>Micromonospora</taxon>
    </lineage>
</organism>
<dbReference type="InterPro" id="IPR000257">
    <property type="entry name" value="Uroporphyrinogen_deCOase"/>
</dbReference>
<accession>A0ABS3W1I2</accession>
<dbReference type="Pfam" id="PF01208">
    <property type="entry name" value="URO-D"/>
    <property type="match status" value="1"/>
</dbReference>
<sequence length="85" mass="9275">SVQGNLDPCVLFAPWEVVETEVRRVLAQGRAAPGHIFNLGHGVLPETDPDVLTRVVALVHEVSARPDGDRSHQDGRQRQQDSSKG</sequence>
<dbReference type="Gene3D" id="3.20.20.210">
    <property type="match status" value="1"/>
</dbReference>
<name>A0ABS3W1I2_MICEH</name>
<dbReference type="RefSeq" id="WP_280117020.1">
    <property type="nucleotide sequence ID" value="NZ_WVUH01000547.1"/>
</dbReference>
<dbReference type="PANTHER" id="PTHR21091">
    <property type="entry name" value="METHYLTETRAHYDROFOLATE:HOMOCYSTEINE METHYLTRANSFERASE RELATED"/>
    <property type="match status" value="1"/>
</dbReference>
<dbReference type="PANTHER" id="PTHR21091:SF169">
    <property type="entry name" value="UROPORPHYRINOGEN DECARBOXYLASE"/>
    <property type="match status" value="1"/>
</dbReference>
<protein>
    <recommendedName>
        <fullName evidence="2">Uroporphyrinogen decarboxylase (URO-D) domain-containing protein</fullName>
    </recommendedName>
</protein>
<evidence type="ECO:0000313" key="3">
    <source>
        <dbReference type="EMBL" id="MBO4210655.1"/>
    </source>
</evidence>
<feature type="domain" description="Uroporphyrinogen decarboxylase (URO-D)" evidence="2">
    <location>
        <begin position="2"/>
        <end position="61"/>
    </location>
</feature>
<proteinExistence type="predicted"/>
<reference evidence="3 4" key="1">
    <citation type="submission" date="2019-12" db="EMBL/GenBank/DDBJ databases">
        <title>Whole genome sequencing of endophytic Actinobacterium Micromonospora sp. MPMI6T.</title>
        <authorList>
            <person name="Evv R."/>
            <person name="Podile A.R."/>
        </authorList>
    </citation>
    <scope>NUCLEOTIDE SEQUENCE [LARGE SCALE GENOMIC DNA]</scope>
    <source>
        <strain evidence="3 4">MPMI6</strain>
    </source>
</reference>
<feature type="region of interest" description="Disordered" evidence="1">
    <location>
        <begin position="63"/>
        <end position="85"/>
    </location>
</feature>